<evidence type="ECO:0000256" key="4">
    <source>
        <dbReference type="ARBA" id="ARBA00022729"/>
    </source>
</evidence>
<evidence type="ECO:0000256" key="6">
    <source>
        <dbReference type="ARBA" id="ARBA00022777"/>
    </source>
</evidence>
<dbReference type="Gene3D" id="1.10.510.10">
    <property type="entry name" value="Transferase(Phosphotransferase) domain 1"/>
    <property type="match status" value="1"/>
</dbReference>
<reference evidence="11 12" key="1">
    <citation type="submission" date="2024-10" db="EMBL/GenBank/DDBJ databases">
        <title>The Natural Products Discovery Center: Release of the First 8490 Sequenced Strains for Exploring Actinobacteria Biosynthetic Diversity.</title>
        <authorList>
            <person name="Kalkreuter E."/>
            <person name="Kautsar S.A."/>
            <person name="Yang D."/>
            <person name="Bader C.D."/>
            <person name="Teijaro C.N."/>
            <person name="Fluegel L."/>
            <person name="Davis C.M."/>
            <person name="Simpson J.R."/>
            <person name="Lauterbach L."/>
            <person name="Steele A.D."/>
            <person name="Gui C."/>
            <person name="Meng S."/>
            <person name="Li G."/>
            <person name="Viehrig K."/>
            <person name="Ye F."/>
            <person name="Su P."/>
            <person name="Kiefer A.F."/>
            <person name="Nichols A."/>
            <person name="Cepeda A.J."/>
            <person name="Yan W."/>
            <person name="Fan B."/>
            <person name="Jiang Y."/>
            <person name="Adhikari A."/>
            <person name="Zheng C.-J."/>
            <person name="Schuster L."/>
            <person name="Cowan T.M."/>
            <person name="Smanski M.J."/>
            <person name="Chevrette M.G."/>
            <person name="De Carvalho L.P.S."/>
            <person name="Shen B."/>
        </authorList>
    </citation>
    <scope>NUCLEOTIDE SEQUENCE [LARGE SCALE GENOMIC DNA]</scope>
    <source>
        <strain evidence="11 12">NPDC019275</strain>
    </source>
</reference>
<organism evidence="11 12">
    <name type="scientific">Nocardia xishanensis</name>
    <dbReference type="NCBI Taxonomy" id="238964"/>
    <lineage>
        <taxon>Bacteria</taxon>
        <taxon>Bacillati</taxon>
        <taxon>Actinomycetota</taxon>
        <taxon>Actinomycetes</taxon>
        <taxon>Mycobacteriales</taxon>
        <taxon>Nocardiaceae</taxon>
        <taxon>Nocardia</taxon>
    </lineage>
</organism>
<dbReference type="InterPro" id="IPR000719">
    <property type="entry name" value="Prot_kinase_dom"/>
</dbReference>
<feature type="domain" description="Protein kinase" evidence="10">
    <location>
        <begin position="13"/>
        <end position="282"/>
    </location>
</feature>
<dbReference type="InterPro" id="IPR011009">
    <property type="entry name" value="Kinase-like_dom_sf"/>
</dbReference>
<evidence type="ECO:0000256" key="2">
    <source>
        <dbReference type="ARBA" id="ARBA00022527"/>
    </source>
</evidence>
<evidence type="ECO:0000256" key="5">
    <source>
        <dbReference type="ARBA" id="ARBA00022741"/>
    </source>
</evidence>
<proteinExistence type="predicted"/>
<gene>
    <name evidence="11" type="ORF">ACH49W_14860</name>
</gene>
<evidence type="ECO:0000256" key="8">
    <source>
        <dbReference type="PROSITE-ProRule" id="PRU10141"/>
    </source>
</evidence>
<evidence type="ECO:0000256" key="3">
    <source>
        <dbReference type="ARBA" id="ARBA00022679"/>
    </source>
</evidence>
<dbReference type="InterPro" id="IPR029050">
    <property type="entry name" value="Immunoprotect_excell_Ig-like"/>
</dbReference>
<feature type="region of interest" description="Disordered" evidence="9">
    <location>
        <begin position="300"/>
        <end position="329"/>
    </location>
</feature>
<dbReference type="GO" id="GO:0016301">
    <property type="term" value="F:kinase activity"/>
    <property type="evidence" value="ECO:0007669"/>
    <property type="project" value="UniProtKB-KW"/>
</dbReference>
<dbReference type="EMBL" id="JBIRYO010000008">
    <property type="protein sequence ID" value="MFI2474654.1"/>
    <property type="molecule type" value="Genomic_DNA"/>
</dbReference>
<feature type="binding site" evidence="8">
    <location>
        <position position="41"/>
    </location>
    <ligand>
        <name>ATP</name>
        <dbReference type="ChEBI" id="CHEBI:30616"/>
    </ligand>
</feature>
<sequence>MSGQRGSGSFGNYHLERLLGRGGMGEVWLARDGSGVAVALKVLSTSYSADSAYRRRFEREARLGVQLRNPHIVPIHHFGEVEGHLFLEMAYIEGVDLATRLLSGPLAPGRAVEVIAQAAEALDAAHAAGLVHRDVKPANILEHTSGFVYLIDFGIARSADGTALTAAGQVVGTLQYMAPERFEGTLDARSDIYSLACVLYEALTGRLPYGDGGPAQQMRAHLTATPPPASRAAAGVPAALDAVIARGMAKDPRDRYATAGAFAAAAREALGLPAQARPHPPMPHRVAPSTRPATRVMTAAGPPVSAAVSRPAATETRESGPLSPTDHRRRPSMSRWAAFAAAAAVVAVALWLLVGGIDIGSQPGSNTTTPEVAAPGPNTTTSEGAAPATTGALPPPTAGQPSDAGGAVRDENFAFTVTDTVSGVPGTGSADGPYTVVTLTVTNVSDRQQVFPVADQRLITAGGRSVAPEAAATAGLNPSGTGSIVLDPGGAGTVRLAFDLPGKDKKNDKKSDKKQDVPSHLELHGGPSTSGVIVPVR</sequence>
<keyword evidence="2" id="KW-0723">Serine/threonine-protein kinase</keyword>
<dbReference type="RefSeq" id="WP_397092801.1">
    <property type="nucleotide sequence ID" value="NZ_JBIRYO010000008.1"/>
</dbReference>
<feature type="region of interest" description="Disordered" evidence="9">
    <location>
        <begin position="500"/>
        <end position="537"/>
    </location>
</feature>
<feature type="region of interest" description="Disordered" evidence="9">
    <location>
        <begin position="362"/>
        <end position="407"/>
    </location>
</feature>
<keyword evidence="6 11" id="KW-0418">Kinase</keyword>
<keyword evidence="3" id="KW-0808">Transferase</keyword>
<name>A0ABW7X0V6_9NOCA</name>
<protein>
    <recommendedName>
        <fullName evidence="1">non-specific serine/threonine protein kinase</fullName>
        <ecNumber evidence="1">2.7.11.1</ecNumber>
    </recommendedName>
</protein>
<keyword evidence="7 8" id="KW-0067">ATP-binding</keyword>
<evidence type="ECO:0000313" key="12">
    <source>
        <dbReference type="Proteomes" id="UP001611415"/>
    </source>
</evidence>
<evidence type="ECO:0000259" key="10">
    <source>
        <dbReference type="PROSITE" id="PS50011"/>
    </source>
</evidence>
<feature type="compositionally biased region" description="Low complexity" evidence="9">
    <location>
        <begin position="300"/>
        <end position="313"/>
    </location>
</feature>
<dbReference type="Pfam" id="PF11611">
    <property type="entry name" value="DUF4352"/>
    <property type="match status" value="1"/>
</dbReference>
<dbReference type="PANTHER" id="PTHR43289">
    <property type="entry name" value="MITOGEN-ACTIVATED PROTEIN KINASE KINASE KINASE 20-RELATED"/>
    <property type="match status" value="1"/>
</dbReference>
<dbReference type="SMART" id="SM00220">
    <property type="entry name" value="S_TKc"/>
    <property type="match status" value="1"/>
</dbReference>
<dbReference type="PANTHER" id="PTHR43289:SF6">
    <property type="entry name" value="SERINE_THREONINE-PROTEIN KINASE NEKL-3"/>
    <property type="match status" value="1"/>
</dbReference>
<dbReference type="Gene3D" id="2.60.40.1240">
    <property type="match status" value="1"/>
</dbReference>
<evidence type="ECO:0000313" key="11">
    <source>
        <dbReference type="EMBL" id="MFI2474654.1"/>
    </source>
</evidence>
<dbReference type="Proteomes" id="UP001611415">
    <property type="component" value="Unassembled WGS sequence"/>
</dbReference>
<evidence type="ECO:0000256" key="1">
    <source>
        <dbReference type="ARBA" id="ARBA00012513"/>
    </source>
</evidence>
<dbReference type="InterPro" id="IPR029051">
    <property type="entry name" value="DUF4352"/>
</dbReference>
<comment type="caution">
    <text evidence="11">The sequence shown here is derived from an EMBL/GenBank/DDBJ whole genome shotgun (WGS) entry which is preliminary data.</text>
</comment>
<dbReference type="CDD" id="cd14014">
    <property type="entry name" value="STKc_PknB_like"/>
    <property type="match status" value="1"/>
</dbReference>
<dbReference type="EC" id="2.7.11.1" evidence="1"/>
<evidence type="ECO:0000256" key="7">
    <source>
        <dbReference type="ARBA" id="ARBA00022840"/>
    </source>
</evidence>
<feature type="compositionally biased region" description="Basic and acidic residues" evidence="9">
    <location>
        <begin position="501"/>
        <end position="523"/>
    </location>
</feature>
<evidence type="ECO:0000256" key="9">
    <source>
        <dbReference type="SAM" id="MobiDB-lite"/>
    </source>
</evidence>
<dbReference type="PROSITE" id="PS00107">
    <property type="entry name" value="PROTEIN_KINASE_ATP"/>
    <property type="match status" value="1"/>
</dbReference>
<dbReference type="PROSITE" id="PS50011">
    <property type="entry name" value="PROTEIN_KINASE_DOM"/>
    <property type="match status" value="1"/>
</dbReference>
<dbReference type="Pfam" id="PF00069">
    <property type="entry name" value="Pkinase"/>
    <property type="match status" value="1"/>
</dbReference>
<keyword evidence="5 8" id="KW-0547">Nucleotide-binding</keyword>
<accession>A0ABW7X0V6</accession>
<dbReference type="SUPFAM" id="SSF56112">
    <property type="entry name" value="Protein kinase-like (PK-like)"/>
    <property type="match status" value="1"/>
</dbReference>
<keyword evidence="12" id="KW-1185">Reference proteome</keyword>
<keyword evidence="4" id="KW-0732">Signal</keyword>
<dbReference type="Gene3D" id="3.30.200.20">
    <property type="entry name" value="Phosphorylase Kinase, domain 1"/>
    <property type="match status" value="1"/>
</dbReference>
<dbReference type="InterPro" id="IPR017441">
    <property type="entry name" value="Protein_kinase_ATP_BS"/>
</dbReference>